<organism evidence="1 2">
    <name type="scientific">Myodes glareolus</name>
    <name type="common">Bank vole</name>
    <name type="synonym">Clethrionomys glareolus</name>
    <dbReference type="NCBI Taxonomy" id="447135"/>
    <lineage>
        <taxon>Eukaryota</taxon>
        <taxon>Metazoa</taxon>
        <taxon>Chordata</taxon>
        <taxon>Craniata</taxon>
        <taxon>Vertebrata</taxon>
        <taxon>Euteleostomi</taxon>
        <taxon>Mammalia</taxon>
        <taxon>Eutheria</taxon>
        <taxon>Euarchontoglires</taxon>
        <taxon>Glires</taxon>
        <taxon>Rodentia</taxon>
        <taxon>Myomorpha</taxon>
        <taxon>Muroidea</taxon>
        <taxon>Cricetidae</taxon>
        <taxon>Arvicolinae</taxon>
        <taxon>Myodes</taxon>
    </lineage>
</organism>
<accession>A0AAW0KDX1</accession>
<dbReference type="InterPro" id="IPR027417">
    <property type="entry name" value="P-loop_NTPase"/>
</dbReference>
<dbReference type="EMBL" id="JBBHLL010000001">
    <property type="protein sequence ID" value="KAK7836031.1"/>
    <property type="molecule type" value="Genomic_DNA"/>
</dbReference>
<name>A0AAW0KDX1_MYOGA</name>
<dbReference type="Proteomes" id="UP001488838">
    <property type="component" value="Unassembled WGS sequence"/>
</dbReference>
<evidence type="ECO:0000313" key="2">
    <source>
        <dbReference type="Proteomes" id="UP001488838"/>
    </source>
</evidence>
<comment type="caution">
    <text evidence="1">The sequence shown here is derived from an EMBL/GenBank/DDBJ whole genome shotgun (WGS) entry which is preliminary data.</text>
</comment>
<gene>
    <name evidence="1" type="ORF">U0070_004122</name>
</gene>
<proteinExistence type="predicted"/>
<dbReference type="AlphaFoldDB" id="A0AAW0KDX1"/>
<keyword evidence="2" id="KW-1185">Reference proteome</keyword>
<evidence type="ECO:0000313" key="1">
    <source>
        <dbReference type="EMBL" id="KAK7836031.1"/>
    </source>
</evidence>
<sequence>MPFLTRLLPGLPILTVASHGLPVFRVRVLGLPGGQVRCQQAVSKLRVGIIQLSPRDFSSKFISFRSWSSEIVGACGSDVCPWTFAGDVPLHLSIREASDTGQPVVFAQPESEEAKAYLHIASEVVRRLRPPPE</sequence>
<protein>
    <submittedName>
        <fullName evidence="1">Uncharacterized protein</fullName>
    </submittedName>
</protein>
<dbReference type="Gene3D" id="3.40.50.300">
    <property type="entry name" value="P-loop containing nucleotide triphosphate hydrolases"/>
    <property type="match status" value="1"/>
</dbReference>
<reference evidence="1 2" key="1">
    <citation type="journal article" date="2023" name="bioRxiv">
        <title>Conserved and derived expression patterns and positive selection on dental genes reveal complex evolutionary context of ever-growing rodent molars.</title>
        <authorList>
            <person name="Calamari Z.T."/>
            <person name="Song A."/>
            <person name="Cohen E."/>
            <person name="Akter M."/>
            <person name="Roy R.D."/>
            <person name="Hallikas O."/>
            <person name="Christensen M.M."/>
            <person name="Li P."/>
            <person name="Marangoni P."/>
            <person name="Jernvall J."/>
            <person name="Klein O.D."/>
        </authorList>
    </citation>
    <scope>NUCLEOTIDE SEQUENCE [LARGE SCALE GENOMIC DNA]</scope>
    <source>
        <strain evidence="1">V071</strain>
    </source>
</reference>